<dbReference type="STRING" id="1547445.LO80_03420"/>
<evidence type="ECO:0000259" key="1">
    <source>
        <dbReference type="Pfam" id="PF12684"/>
    </source>
</evidence>
<dbReference type="AlphaFoldDB" id="A0A097ENH1"/>
<dbReference type="InterPro" id="IPR011604">
    <property type="entry name" value="PDDEXK-like_dom_sf"/>
</dbReference>
<sequence length="263" mass="31201">MDYYDHEAMSRSKLVDLDKLTPYEWYLKYLANALESKSTKALYFGSAFHCAILEPHLYNDLYCYNPYDMRTKQGKEFAEKNINKTILSKADNDLLNNMLFSLSNHPAHKIIKSCDLKEKEFYFDLEGVEFKAKLDAINTSKKIIFDVKTCREAFISPKQFASEMINYHNAEQVFIYSEAYRQKYGTNPKFYFICIEKKEPYQVQIWDASCLYEYGYKKTLELINKYKQLKEKYGDDAWIDNEILVAELPYYAEKYLMEGESHE</sequence>
<gene>
    <name evidence="2" type="ORF">LO80_03420</name>
</gene>
<evidence type="ECO:0000313" key="2">
    <source>
        <dbReference type="EMBL" id="AIT09109.1"/>
    </source>
</evidence>
<protein>
    <recommendedName>
        <fullName evidence="1">Putative exodeoxyribonuclease 8 PDDEXK-like domain-containing protein</fullName>
    </recommendedName>
</protein>
<accession>A0A097ENH1</accession>
<evidence type="ECO:0000313" key="3">
    <source>
        <dbReference type="Proteomes" id="UP000029672"/>
    </source>
</evidence>
<organism evidence="2 3">
    <name type="scientific">Candidatus Francisella endociliophora</name>
    <dbReference type="NCBI Taxonomy" id="653937"/>
    <lineage>
        <taxon>Bacteria</taxon>
        <taxon>Pseudomonadati</taxon>
        <taxon>Pseudomonadota</taxon>
        <taxon>Gammaproteobacteria</taxon>
        <taxon>Thiotrichales</taxon>
        <taxon>Francisellaceae</taxon>
        <taxon>Francisella</taxon>
    </lineage>
</organism>
<dbReference type="InterPro" id="IPR024432">
    <property type="entry name" value="Put_RecE_PDDEXK-like_dom"/>
</dbReference>
<dbReference type="OrthoDB" id="256590at2"/>
<dbReference type="Gene3D" id="3.90.320.10">
    <property type="match status" value="1"/>
</dbReference>
<dbReference type="Proteomes" id="UP000029672">
    <property type="component" value="Chromosome"/>
</dbReference>
<keyword evidence="3" id="KW-1185">Reference proteome</keyword>
<name>A0A097ENH1_9GAMM</name>
<feature type="domain" description="Putative exodeoxyribonuclease 8 PDDEXK-like" evidence="1">
    <location>
        <begin position="12"/>
        <end position="232"/>
    </location>
</feature>
<proteinExistence type="predicted"/>
<reference evidence="2 3" key="1">
    <citation type="submission" date="2014-10" db="EMBL/GenBank/DDBJ databases">
        <title>Whole genome sequence of Francisella endociliophora strain FSC1006, isolated from a laboratory culture of the marine ciliate Euplotes raikovi.</title>
        <authorList>
            <person name="Granberg M."/>
            <person name="Backman S."/>
            <person name="Lundmark E."/>
            <person name="Nilsson E."/>
            <person name="Karlsson E."/>
            <person name="Thelaus J."/>
            <person name="Ohrman C."/>
            <person name="Larkeryd A."/>
            <person name="Stenberg P."/>
        </authorList>
    </citation>
    <scope>NUCLEOTIDE SEQUENCE [LARGE SCALE GENOMIC DNA]</scope>
    <source>
        <strain evidence="2 3">FSC1006</strain>
    </source>
</reference>
<dbReference type="RefSeq" id="WP_040008570.1">
    <property type="nucleotide sequence ID" value="NZ_CP009574.1"/>
</dbReference>
<dbReference type="KEGG" id="frf:LO80_03420"/>
<dbReference type="HOGENOM" id="CLU_1056695_0_0_6"/>
<dbReference type="Pfam" id="PF12684">
    <property type="entry name" value="DUF3799"/>
    <property type="match status" value="1"/>
</dbReference>
<dbReference type="EMBL" id="CP009574">
    <property type="protein sequence ID" value="AIT09109.1"/>
    <property type="molecule type" value="Genomic_DNA"/>
</dbReference>